<dbReference type="InterPro" id="IPR031870">
    <property type="entry name" value="ATF7IP_BD"/>
</dbReference>
<dbReference type="Pfam" id="PF16788">
    <property type="entry name" value="ATF7IP_BD"/>
    <property type="match status" value="1"/>
</dbReference>
<dbReference type="EMBL" id="JAHRIQ010023322">
    <property type="protein sequence ID" value="MEQ2227891.1"/>
    <property type="molecule type" value="Genomic_DNA"/>
</dbReference>
<dbReference type="Proteomes" id="UP001482620">
    <property type="component" value="Unassembled WGS sequence"/>
</dbReference>
<gene>
    <name evidence="4" type="ORF">ILYODFUR_003040</name>
</gene>
<reference evidence="4 5" key="1">
    <citation type="submission" date="2021-06" db="EMBL/GenBank/DDBJ databases">
        <authorList>
            <person name="Palmer J.M."/>
        </authorList>
    </citation>
    <scope>NUCLEOTIDE SEQUENCE [LARGE SCALE GENOMIC DNA]</scope>
    <source>
        <strain evidence="5">if_2019</strain>
        <tissue evidence="4">Muscle</tissue>
    </source>
</reference>
<dbReference type="SMART" id="SM01025">
    <property type="entry name" value="BEN"/>
    <property type="match status" value="1"/>
</dbReference>
<dbReference type="InterPro" id="IPR018379">
    <property type="entry name" value="BEN_domain"/>
</dbReference>
<evidence type="ECO:0000256" key="2">
    <source>
        <dbReference type="SAM" id="MobiDB-lite"/>
    </source>
</evidence>
<evidence type="ECO:0000313" key="5">
    <source>
        <dbReference type="Proteomes" id="UP001482620"/>
    </source>
</evidence>
<accession>A0ABV0T641</accession>
<evidence type="ECO:0000256" key="1">
    <source>
        <dbReference type="SAM" id="Coils"/>
    </source>
</evidence>
<feature type="non-terminal residue" evidence="4">
    <location>
        <position position="1"/>
    </location>
</feature>
<feature type="compositionally biased region" description="Basic and acidic residues" evidence="2">
    <location>
        <begin position="24"/>
        <end position="36"/>
    </location>
</feature>
<name>A0ABV0T641_9TELE</name>
<feature type="region of interest" description="Disordered" evidence="2">
    <location>
        <begin position="1"/>
        <end position="36"/>
    </location>
</feature>
<comment type="caution">
    <text evidence="4">The sequence shown here is derived from an EMBL/GenBank/DDBJ whole genome shotgun (WGS) entry which is preliminary data.</text>
</comment>
<feature type="compositionally biased region" description="Polar residues" evidence="2">
    <location>
        <begin position="1"/>
        <end position="10"/>
    </location>
</feature>
<keyword evidence="1" id="KW-0175">Coiled coil</keyword>
<protein>
    <recommendedName>
        <fullName evidence="3">BEN domain-containing protein</fullName>
    </recommendedName>
</protein>
<feature type="region of interest" description="Disordered" evidence="2">
    <location>
        <begin position="160"/>
        <end position="204"/>
    </location>
</feature>
<dbReference type="InterPro" id="IPR026085">
    <property type="entry name" value="ATF7-int"/>
</dbReference>
<feature type="domain" description="BEN" evidence="3">
    <location>
        <begin position="251"/>
        <end position="326"/>
    </location>
</feature>
<feature type="compositionally biased region" description="Basic and acidic residues" evidence="2">
    <location>
        <begin position="185"/>
        <end position="204"/>
    </location>
</feature>
<keyword evidence="5" id="KW-1185">Reference proteome</keyword>
<feature type="coiled-coil region" evidence="1">
    <location>
        <begin position="94"/>
        <end position="121"/>
    </location>
</feature>
<organism evidence="4 5">
    <name type="scientific">Ilyodon furcidens</name>
    <name type="common">goldbreast splitfin</name>
    <dbReference type="NCBI Taxonomy" id="33524"/>
    <lineage>
        <taxon>Eukaryota</taxon>
        <taxon>Metazoa</taxon>
        <taxon>Chordata</taxon>
        <taxon>Craniata</taxon>
        <taxon>Vertebrata</taxon>
        <taxon>Euteleostomi</taxon>
        <taxon>Actinopterygii</taxon>
        <taxon>Neopterygii</taxon>
        <taxon>Teleostei</taxon>
        <taxon>Neoteleostei</taxon>
        <taxon>Acanthomorphata</taxon>
        <taxon>Ovalentaria</taxon>
        <taxon>Atherinomorphae</taxon>
        <taxon>Cyprinodontiformes</taxon>
        <taxon>Goodeidae</taxon>
        <taxon>Ilyodon</taxon>
    </lineage>
</organism>
<dbReference type="PANTHER" id="PTHR23210">
    <property type="entry name" value="ACTIVATING TRANSCRIPTION FACTOR 7 INTERACTING PROTEIN"/>
    <property type="match status" value="1"/>
</dbReference>
<evidence type="ECO:0000313" key="4">
    <source>
        <dbReference type="EMBL" id="MEQ2227891.1"/>
    </source>
</evidence>
<sequence length="340" mass="38886">QGQKSSSSGLKRTLSEGNENDAVPVKREGKRSKVEHEELEAQLEVKITAKAGSQKKLEKVVQQLVNERLKILELTIFEKHFQELRDRVDKIDCATKHQTAINSLQSKIARLAKKFGEANQMSENKRKQEALAAANAAAATAAKNATVTNNPQAQRVLRGQTVEPQPEAPREGGAPSLGKTPALSVKKEKEEMEIGEEKEPDMARHTAMARKLAEYSEGRCRADVKLRTISSQLERVLYHNCQRSSGNPRPDRYASYIFRYLVPYDIYCDWVAKVNYVGLMGKEALPRNLRRTIRMYLDRRFPFLSTDRWREIRDAINEILRVKRRPDFFREYDDSAPVLF</sequence>
<evidence type="ECO:0000259" key="3">
    <source>
        <dbReference type="SMART" id="SM01025"/>
    </source>
</evidence>
<proteinExistence type="predicted"/>
<dbReference type="PANTHER" id="PTHR23210:SF26">
    <property type="entry name" value="ACTIVATING TRANSCRIPTION FACTOR 7-INTERACTING PROTEIN 1"/>
    <property type="match status" value="1"/>
</dbReference>